<dbReference type="Proteomes" id="UP001558713">
    <property type="component" value="Unassembled WGS sequence"/>
</dbReference>
<dbReference type="EMBL" id="JBANAX010000325">
    <property type="protein sequence ID" value="KAL1213982.1"/>
    <property type="molecule type" value="Genomic_DNA"/>
</dbReference>
<evidence type="ECO:0000313" key="3">
    <source>
        <dbReference type="Proteomes" id="UP001558713"/>
    </source>
</evidence>
<gene>
    <name evidence="2" type="ORF">V5N11_007345</name>
</gene>
<proteinExistence type="predicted"/>
<organism evidence="2 3">
    <name type="scientific">Cardamine amara subsp. amara</name>
    <dbReference type="NCBI Taxonomy" id="228776"/>
    <lineage>
        <taxon>Eukaryota</taxon>
        <taxon>Viridiplantae</taxon>
        <taxon>Streptophyta</taxon>
        <taxon>Embryophyta</taxon>
        <taxon>Tracheophyta</taxon>
        <taxon>Spermatophyta</taxon>
        <taxon>Magnoliopsida</taxon>
        <taxon>eudicotyledons</taxon>
        <taxon>Gunneridae</taxon>
        <taxon>Pentapetalae</taxon>
        <taxon>rosids</taxon>
        <taxon>malvids</taxon>
        <taxon>Brassicales</taxon>
        <taxon>Brassicaceae</taxon>
        <taxon>Cardamineae</taxon>
        <taxon>Cardamine</taxon>
    </lineage>
</organism>
<comment type="caution">
    <text evidence="2">The sequence shown here is derived from an EMBL/GenBank/DDBJ whole genome shotgun (WGS) entry which is preliminary data.</text>
</comment>
<sequence length="211" mass="23895">MEVAQTRHCSHYNNKQQILLVGEGDFSFSLCLARAFGSATNITATSLDTRDELVMKYTNANQNVEELERLGCTVVHGVNVHSMNRDSRVARVYDRIIFNFPHAGFHFGRETDTYTISQHQEVVRGFLSSARDMVNWDGGEIHVTHKTAYPFSSWNISGLGSEIGLFLDNEMDFDSWQYPGYSNKRGSGSDSNSSFPVGKSSTFMFKRYRFS</sequence>
<dbReference type="PANTHER" id="PTHR11538">
    <property type="entry name" value="PHENYLALANYL-TRNA SYNTHETASE"/>
    <property type="match status" value="1"/>
</dbReference>
<evidence type="ECO:0000313" key="2">
    <source>
        <dbReference type="EMBL" id="KAL1213982.1"/>
    </source>
</evidence>
<dbReference type="AlphaFoldDB" id="A0ABD1B5U1"/>
<feature type="domain" description="25S rRNA (uridine-N(3))-methyltransferase BMT5-like" evidence="1">
    <location>
        <begin position="19"/>
        <end position="185"/>
    </location>
</feature>
<keyword evidence="3" id="KW-1185">Reference proteome</keyword>
<name>A0ABD1B5U1_CARAN</name>
<evidence type="ECO:0000259" key="1">
    <source>
        <dbReference type="Pfam" id="PF10354"/>
    </source>
</evidence>
<dbReference type="Pfam" id="PF10354">
    <property type="entry name" value="BMT5-like"/>
    <property type="match status" value="1"/>
</dbReference>
<reference evidence="2 3" key="1">
    <citation type="submission" date="2024-04" db="EMBL/GenBank/DDBJ databases">
        <title>Genome assembly C_amara_ONT_v2.</title>
        <authorList>
            <person name="Yant L."/>
            <person name="Moore C."/>
            <person name="Slenker M."/>
        </authorList>
    </citation>
    <scope>NUCLEOTIDE SEQUENCE [LARGE SCALE GENOMIC DNA]</scope>
    <source>
        <tissue evidence="2">Leaf</tissue>
    </source>
</reference>
<dbReference type="InterPro" id="IPR019446">
    <property type="entry name" value="BMT5-like"/>
</dbReference>
<accession>A0ABD1B5U1</accession>
<protein>
    <recommendedName>
        <fullName evidence="1">25S rRNA (uridine-N(3))-methyltransferase BMT5-like domain-containing protein</fullName>
    </recommendedName>
</protein>
<dbReference type="PANTHER" id="PTHR11538:SF81">
    <property type="entry name" value="25S RRNA (URIDINE-N(3))-METHYLTRANSFERASE BMT5-LIKE DOMAIN-CONTAINING PROTEIN"/>
    <property type="match status" value="1"/>
</dbReference>